<organism evidence="1 2">
    <name type="scientific">Cyanomargarita calcarea GSE-NOS-MK-12-04C</name>
    <dbReference type="NCBI Taxonomy" id="2839659"/>
    <lineage>
        <taxon>Bacteria</taxon>
        <taxon>Bacillati</taxon>
        <taxon>Cyanobacteriota</taxon>
        <taxon>Cyanophyceae</taxon>
        <taxon>Nostocales</taxon>
        <taxon>Cyanomargaritaceae</taxon>
        <taxon>Cyanomargarita</taxon>
    </lineage>
</organism>
<evidence type="ECO:0000313" key="2">
    <source>
        <dbReference type="Proteomes" id="UP000729701"/>
    </source>
</evidence>
<proteinExistence type="predicted"/>
<name>A0A951URV9_9CYAN</name>
<dbReference type="EMBL" id="JAHHGZ010000005">
    <property type="protein sequence ID" value="MBW4667107.1"/>
    <property type="molecule type" value="Genomic_DNA"/>
</dbReference>
<reference evidence="1" key="2">
    <citation type="journal article" date="2022" name="Microbiol. Resour. Announc.">
        <title>Metagenome Sequencing to Explore Phylogenomics of Terrestrial Cyanobacteria.</title>
        <authorList>
            <person name="Ward R.D."/>
            <person name="Stajich J.E."/>
            <person name="Johansen J.R."/>
            <person name="Huntemann M."/>
            <person name="Clum A."/>
            <person name="Foster B."/>
            <person name="Foster B."/>
            <person name="Roux S."/>
            <person name="Palaniappan K."/>
            <person name="Varghese N."/>
            <person name="Mukherjee S."/>
            <person name="Reddy T.B.K."/>
            <person name="Daum C."/>
            <person name="Copeland A."/>
            <person name="Chen I.A."/>
            <person name="Ivanova N.N."/>
            <person name="Kyrpides N.C."/>
            <person name="Shapiro N."/>
            <person name="Eloe-Fadrosh E.A."/>
            <person name="Pietrasiak N."/>
        </authorList>
    </citation>
    <scope>NUCLEOTIDE SEQUENCE</scope>
    <source>
        <strain evidence="1">GSE-NOS-MK-12-04C</strain>
    </source>
</reference>
<dbReference type="AlphaFoldDB" id="A0A951URV9"/>
<protein>
    <submittedName>
        <fullName evidence="1">CRISPR-associated protein Cmr3</fullName>
    </submittedName>
</protein>
<gene>
    <name evidence="1" type="ORF">KME60_06575</name>
</gene>
<dbReference type="Proteomes" id="UP000729701">
    <property type="component" value="Unassembled WGS sequence"/>
</dbReference>
<dbReference type="Pfam" id="PF09700">
    <property type="entry name" value="Cas_Cmr3"/>
    <property type="match status" value="1"/>
</dbReference>
<reference evidence="1" key="1">
    <citation type="submission" date="2021-05" db="EMBL/GenBank/DDBJ databases">
        <authorList>
            <person name="Pietrasiak N."/>
            <person name="Ward R."/>
            <person name="Stajich J.E."/>
            <person name="Kurbessoian T."/>
        </authorList>
    </citation>
    <scope>NUCLEOTIDE SEQUENCE</scope>
    <source>
        <strain evidence="1">GSE-NOS-MK-12-04C</strain>
    </source>
</reference>
<evidence type="ECO:0000313" key="1">
    <source>
        <dbReference type="EMBL" id="MBW4667107.1"/>
    </source>
</evidence>
<dbReference type="InterPro" id="IPR019117">
    <property type="entry name" value="CRISPR-assoc_protein_Cmr3"/>
</dbReference>
<dbReference type="Gene3D" id="3.30.70.2940">
    <property type="match status" value="1"/>
</dbReference>
<accession>A0A951URV9</accession>
<sequence>MQWYSMTPLDVLLLRDAKPFTPGERAWASSIFPPNAHTIAGAISALINTGKSEKYQFQIKGPFFCFDKTLYFPRPLGFVGSSPLVPVDWDENSPLHHVKTNPFQPRPLVTPSWSPQGENEDSTVQETVNYRQYLPYSTVAEYLLTGKIEAENWILQNEGEDQPWTIETRPHNSIQENTRQVKDADGYFVENAIRMLLGWSLAVGIDVEIETPTTIRLGGEGHRVLLHRCDELNEQWQELQDLSQRNFTSGSELGSKAIAYLVTPGVFERKERNKNGKDMSTCQAKPWEWKLASNGVAGGLVSFATDKPLAISCRFRDKNDESKSIPAPQVFAATPGSLYYLNKPEGLYQDNPEKKVNNWRKLGYSELLWINYQL</sequence>
<comment type="caution">
    <text evidence="1">The sequence shown here is derived from an EMBL/GenBank/DDBJ whole genome shotgun (WGS) entry which is preliminary data.</text>
</comment>